<gene>
    <name evidence="3" type="ORF">CP967_33500</name>
</gene>
<evidence type="ECO:0000256" key="1">
    <source>
        <dbReference type="SAM" id="MobiDB-lite"/>
    </source>
</evidence>
<evidence type="ECO:0008006" key="5">
    <source>
        <dbReference type="Google" id="ProtNLM"/>
    </source>
</evidence>
<feature type="signal peptide" evidence="2">
    <location>
        <begin position="1"/>
        <end position="24"/>
    </location>
</feature>
<dbReference type="Proteomes" id="UP000326178">
    <property type="component" value="Chromosome"/>
</dbReference>
<reference evidence="3 4" key="1">
    <citation type="submission" date="2017-09" db="EMBL/GenBank/DDBJ databases">
        <authorList>
            <person name="Lee N."/>
            <person name="Cho B.-K."/>
        </authorList>
    </citation>
    <scope>NUCLEOTIDE SEQUENCE [LARGE SCALE GENOMIC DNA]</scope>
    <source>
        <strain evidence="3 4">ATCC 12769</strain>
    </source>
</reference>
<dbReference type="AlphaFoldDB" id="A0A5J6FIN3"/>
<keyword evidence="4" id="KW-1185">Reference proteome</keyword>
<protein>
    <recommendedName>
        <fullName evidence="5">Lipoprotein</fullName>
    </recommendedName>
</protein>
<proteinExistence type="predicted"/>
<feature type="compositionally biased region" description="Low complexity" evidence="1">
    <location>
        <begin position="31"/>
        <end position="48"/>
    </location>
</feature>
<dbReference type="RefSeq" id="WP_150491556.1">
    <property type="nucleotide sequence ID" value="NZ_BMUV01000026.1"/>
</dbReference>
<evidence type="ECO:0000313" key="4">
    <source>
        <dbReference type="Proteomes" id="UP000326178"/>
    </source>
</evidence>
<sequence>MNLRTTSLAILALLGTAGCVSVPAGPPGPAPTASGHSRNTPSAHASAPPAAPSPLHDTLDGPGGHRDDGDRARRRTEEARTERAPSAGRKTGATPPAAPRERREARGPAPARPEPRRTGAARGPQPRQMYDMRAVCATGDGIASAEVLDLCRTAYGR</sequence>
<feature type="chain" id="PRO_5038874394" description="Lipoprotein" evidence="2">
    <location>
        <begin position="25"/>
        <end position="157"/>
    </location>
</feature>
<organism evidence="3 4">
    <name type="scientific">Streptomyces nitrosporeus</name>
    <dbReference type="NCBI Taxonomy" id="28894"/>
    <lineage>
        <taxon>Bacteria</taxon>
        <taxon>Bacillati</taxon>
        <taxon>Actinomycetota</taxon>
        <taxon>Actinomycetes</taxon>
        <taxon>Kitasatosporales</taxon>
        <taxon>Streptomycetaceae</taxon>
        <taxon>Streptomyces</taxon>
    </lineage>
</organism>
<feature type="compositionally biased region" description="Basic and acidic residues" evidence="1">
    <location>
        <begin position="57"/>
        <end position="83"/>
    </location>
</feature>
<dbReference type="OrthoDB" id="4338317at2"/>
<name>A0A5J6FIN3_9ACTN</name>
<accession>A0A5J6FIN3</accession>
<evidence type="ECO:0000313" key="3">
    <source>
        <dbReference type="EMBL" id="QEU76238.1"/>
    </source>
</evidence>
<dbReference type="PROSITE" id="PS51257">
    <property type="entry name" value="PROKAR_LIPOPROTEIN"/>
    <property type="match status" value="1"/>
</dbReference>
<evidence type="ECO:0000256" key="2">
    <source>
        <dbReference type="SAM" id="SignalP"/>
    </source>
</evidence>
<dbReference type="EMBL" id="CP023702">
    <property type="protein sequence ID" value="QEU76238.1"/>
    <property type="molecule type" value="Genomic_DNA"/>
</dbReference>
<feature type="region of interest" description="Disordered" evidence="1">
    <location>
        <begin position="25"/>
        <end position="128"/>
    </location>
</feature>
<dbReference type="KEGG" id="snk:CP967_33500"/>
<keyword evidence="2" id="KW-0732">Signal</keyword>